<dbReference type="PROSITE" id="PS50801">
    <property type="entry name" value="STAS"/>
    <property type="match status" value="1"/>
</dbReference>
<dbReference type="SUPFAM" id="SSF52091">
    <property type="entry name" value="SpoIIaa-like"/>
    <property type="match status" value="1"/>
</dbReference>
<keyword evidence="3" id="KW-1185">Reference proteome</keyword>
<dbReference type="CDD" id="cd07043">
    <property type="entry name" value="STAS_anti-anti-sigma_factors"/>
    <property type="match status" value="1"/>
</dbReference>
<evidence type="ECO:0000313" key="3">
    <source>
        <dbReference type="Proteomes" id="UP000746535"/>
    </source>
</evidence>
<dbReference type="InterPro" id="IPR058548">
    <property type="entry name" value="MlaB-like_STAS"/>
</dbReference>
<evidence type="ECO:0000259" key="1">
    <source>
        <dbReference type="PROSITE" id="PS50801"/>
    </source>
</evidence>
<gene>
    <name evidence="2" type="ORF">HBH25_10910</name>
</gene>
<dbReference type="Proteomes" id="UP000746535">
    <property type="component" value="Unassembled WGS sequence"/>
</dbReference>
<dbReference type="EMBL" id="JAAVJI010000005">
    <property type="protein sequence ID" value="NJP01370.1"/>
    <property type="molecule type" value="Genomic_DNA"/>
</dbReference>
<comment type="caution">
    <text evidence="2">The sequence shown here is derived from an EMBL/GenBank/DDBJ whole genome shotgun (WGS) entry which is preliminary data.</text>
</comment>
<dbReference type="InterPro" id="IPR002645">
    <property type="entry name" value="STAS_dom"/>
</dbReference>
<dbReference type="Gene3D" id="3.30.750.24">
    <property type="entry name" value="STAS domain"/>
    <property type="match status" value="1"/>
</dbReference>
<dbReference type="InterPro" id="IPR036513">
    <property type="entry name" value="STAS_dom_sf"/>
</dbReference>
<proteinExistence type="predicted"/>
<protein>
    <submittedName>
        <fullName evidence="2">STAS domain-containing protein</fullName>
    </submittedName>
</protein>
<dbReference type="RefSeq" id="WP_168083944.1">
    <property type="nucleotide sequence ID" value="NZ_JAAVJI010000005.1"/>
</dbReference>
<sequence length="100" mass="10227">MSLGSIEVAGGELHLSGVLDYRTGARLREQGAKLIGQLPAAQVIVDCSAIQSANSVGISLLLALSRDAKKAGKAFGIRALPQELSQIAEVCGVAGLLSRA</sequence>
<feature type="domain" description="STAS" evidence="1">
    <location>
        <begin position="13"/>
        <end position="100"/>
    </location>
</feature>
<reference evidence="2 3" key="1">
    <citation type="submission" date="2020-03" db="EMBL/GenBank/DDBJ databases">
        <authorList>
            <person name="Wang L."/>
            <person name="He N."/>
            <person name="Li Y."/>
            <person name="Fang Y."/>
            <person name="Zhang F."/>
        </authorList>
    </citation>
    <scope>NUCLEOTIDE SEQUENCE [LARGE SCALE GENOMIC DNA]</scope>
    <source>
        <strain evidence="3">hsmgli-8</strain>
    </source>
</reference>
<evidence type="ECO:0000313" key="2">
    <source>
        <dbReference type="EMBL" id="NJP01370.1"/>
    </source>
</evidence>
<name>A0ABX0YDG2_9PSED</name>
<accession>A0ABX0YDG2</accession>
<dbReference type="Pfam" id="PF13466">
    <property type="entry name" value="STAS_2"/>
    <property type="match status" value="1"/>
</dbReference>
<organism evidence="2 3">
    <name type="scientific">Pseudomonas quercus</name>
    <dbReference type="NCBI Taxonomy" id="2722792"/>
    <lineage>
        <taxon>Bacteria</taxon>
        <taxon>Pseudomonadati</taxon>
        <taxon>Pseudomonadota</taxon>
        <taxon>Gammaproteobacteria</taxon>
        <taxon>Pseudomonadales</taxon>
        <taxon>Pseudomonadaceae</taxon>
        <taxon>Pseudomonas</taxon>
    </lineage>
</organism>